<accession>E6UK07</accession>
<dbReference type="KEGG" id="ral:Rumal_3561"/>
<gene>
    <name evidence="1" type="ordered locus">Rumal_3561</name>
</gene>
<sequence length="82" mass="9608">MDNLNGDYIRGYTTALINVLNFFDDHSEAMKVNKMYNQNCVRAVLNFLLENKEEMRETGTIEDIVVSKEKNKVIIKKIGRYF</sequence>
<proteinExistence type="predicted"/>
<dbReference type="Proteomes" id="UP000006919">
    <property type="component" value="Plasmid pRUMAL01"/>
</dbReference>
<protein>
    <submittedName>
        <fullName evidence="1">Uncharacterized protein</fullName>
    </submittedName>
</protein>
<dbReference type="HOGENOM" id="CLU_2556203_0_0_9"/>
<dbReference type="AlphaFoldDB" id="E6UK07"/>
<evidence type="ECO:0000313" key="1">
    <source>
        <dbReference type="EMBL" id="ADU24003.1"/>
    </source>
</evidence>
<keyword evidence="1" id="KW-0614">Plasmid</keyword>
<geneLocation type="plasmid" evidence="1 2">
    <name>pRUMAL01</name>
</geneLocation>
<reference evidence="2" key="1">
    <citation type="journal article" date="2011" name="J. Bacteriol.">
        <title>Complete genome of the cellulolytic ruminal bacterium Ruminococcus albus 7.</title>
        <authorList>
            <person name="Suen G."/>
            <person name="Stevenson D.M."/>
            <person name="Bruce D.C."/>
            <person name="Chertkov O."/>
            <person name="Copeland A."/>
            <person name="Cheng J.F."/>
            <person name="Detter C."/>
            <person name="Detter J.C."/>
            <person name="Goodwin L.A."/>
            <person name="Han C.S."/>
            <person name="Hauser L.J."/>
            <person name="Ivanova N.N."/>
            <person name="Kyrpides N.C."/>
            <person name="Land M.L."/>
            <person name="Lapidus A."/>
            <person name="Lucas S."/>
            <person name="Ovchinnikova G."/>
            <person name="Pitluck S."/>
            <person name="Tapia R."/>
            <person name="Woyke T."/>
            <person name="Boyum J."/>
            <person name="Mead D."/>
            <person name="Weimer P.J."/>
        </authorList>
    </citation>
    <scope>NUCLEOTIDE SEQUENCE [LARGE SCALE GENOMIC DNA]</scope>
    <source>
        <strain evidence="2">ATCC 27210 / DSM 20455 / JCM 14654 / NCDO 2250 / 7</strain>
        <plasmid evidence="2">pRUMAL01</plasmid>
    </source>
</reference>
<evidence type="ECO:0000313" key="2">
    <source>
        <dbReference type="Proteomes" id="UP000006919"/>
    </source>
</evidence>
<name>E6UK07_RUMA7</name>
<dbReference type="EMBL" id="CP002404">
    <property type="protein sequence ID" value="ADU24003.1"/>
    <property type="molecule type" value="Genomic_DNA"/>
</dbReference>
<dbReference type="RefSeq" id="WP_013483552.1">
    <property type="nucleotide sequence ID" value="NC_014824.1"/>
</dbReference>
<organism evidence="1 2">
    <name type="scientific">Ruminococcus albus (strain ATCC 27210 / DSM 20455 / JCM 14654 / NCDO 2250 / 7)</name>
    <dbReference type="NCBI Taxonomy" id="697329"/>
    <lineage>
        <taxon>Bacteria</taxon>
        <taxon>Bacillati</taxon>
        <taxon>Bacillota</taxon>
        <taxon>Clostridia</taxon>
        <taxon>Eubacteriales</taxon>
        <taxon>Oscillospiraceae</taxon>
        <taxon>Ruminococcus</taxon>
    </lineage>
</organism>